<accession>A0A4R4ZF34</accession>
<proteinExistence type="predicted"/>
<keyword evidence="2" id="KW-1185">Reference proteome</keyword>
<dbReference type="OrthoDB" id="9859402at2"/>
<dbReference type="EMBL" id="SMKX01000090">
    <property type="protein sequence ID" value="TDD55052.1"/>
    <property type="molecule type" value="Genomic_DNA"/>
</dbReference>
<dbReference type="Proteomes" id="UP000295124">
    <property type="component" value="Unassembled WGS sequence"/>
</dbReference>
<sequence>MTLRLIAHEDAADSTGKDGCARVWFDDSQGGGVLVQLYEVPDGLQRIAPAEIPAGELLGRLPVATLLEAADAIRASR</sequence>
<evidence type="ECO:0000313" key="2">
    <source>
        <dbReference type="Proteomes" id="UP000295124"/>
    </source>
</evidence>
<organism evidence="1 2">
    <name type="scientific">Kribbella antibiotica</name>
    <dbReference type="NCBI Taxonomy" id="190195"/>
    <lineage>
        <taxon>Bacteria</taxon>
        <taxon>Bacillati</taxon>
        <taxon>Actinomycetota</taxon>
        <taxon>Actinomycetes</taxon>
        <taxon>Propionibacteriales</taxon>
        <taxon>Kribbellaceae</taxon>
        <taxon>Kribbella</taxon>
    </lineage>
</organism>
<reference evidence="1 2" key="1">
    <citation type="submission" date="2019-03" db="EMBL/GenBank/DDBJ databases">
        <title>Draft genome sequences of novel Actinobacteria.</title>
        <authorList>
            <person name="Sahin N."/>
            <person name="Ay H."/>
            <person name="Saygin H."/>
        </authorList>
    </citation>
    <scope>NUCLEOTIDE SEQUENCE [LARGE SCALE GENOMIC DNA]</scope>
    <source>
        <strain evidence="1 2">JCM 13523</strain>
    </source>
</reference>
<name>A0A4R4ZF34_9ACTN</name>
<dbReference type="AlphaFoldDB" id="A0A4R4ZF34"/>
<evidence type="ECO:0000313" key="1">
    <source>
        <dbReference type="EMBL" id="TDD55052.1"/>
    </source>
</evidence>
<dbReference type="RefSeq" id="WP_132172071.1">
    <property type="nucleotide sequence ID" value="NZ_SMKX01000090.1"/>
</dbReference>
<gene>
    <name evidence="1" type="ORF">E1263_26520</name>
</gene>
<protein>
    <submittedName>
        <fullName evidence="1">Uncharacterized protein</fullName>
    </submittedName>
</protein>
<comment type="caution">
    <text evidence="1">The sequence shown here is derived from an EMBL/GenBank/DDBJ whole genome shotgun (WGS) entry which is preliminary data.</text>
</comment>